<dbReference type="EMBL" id="JAJFAZ020000012">
    <property type="protein sequence ID" value="KAI5311407.1"/>
    <property type="molecule type" value="Genomic_DNA"/>
</dbReference>
<feature type="compositionally biased region" description="Basic and acidic residues" evidence="1">
    <location>
        <begin position="158"/>
        <end position="168"/>
    </location>
</feature>
<dbReference type="AlphaFoldDB" id="A0A5E4GC75"/>
<evidence type="ECO:0000256" key="1">
    <source>
        <dbReference type="SAM" id="MobiDB-lite"/>
    </source>
</evidence>
<protein>
    <submittedName>
        <fullName evidence="3">Uncharacterized protein</fullName>
    </submittedName>
</protein>
<sequence>MNHYGPNDYDSDYSDDDGDEWPNCGYDPNYYYYPNNNNINHQVSYRPNNNGYVLKTNYYENIHEPTNDGYEENTGHYIVSDQNMAILQKCDGILNLLKQRPNNNGCVLNTDYEQNNHQPNNYGYEEDSDYSENDPEPNYGLDQNNPQPNDYGYEEETDYHRSTHEPTN</sequence>
<reference evidence="2 5" key="3">
    <citation type="journal article" date="2022" name="G3 (Bethesda)">
        <title>Whole-genome sequence and methylome profiling of the almond [Prunus dulcis (Mill.) D.A. Webb] cultivar 'Nonpareil'.</title>
        <authorList>
            <person name="D'Amico-Willman K.M."/>
            <person name="Ouma W.Z."/>
            <person name="Meulia T."/>
            <person name="Sideli G.M."/>
            <person name="Gradziel T.M."/>
            <person name="Fresnedo-Ramirez J."/>
        </authorList>
    </citation>
    <scope>NUCLEOTIDE SEQUENCE [LARGE SCALE GENOMIC DNA]</scope>
    <source>
        <strain evidence="2">Clone GOH B32 T37-40</strain>
    </source>
</reference>
<feature type="region of interest" description="Disordered" evidence="1">
    <location>
        <begin position="107"/>
        <end position="168"/>
    </location>
</feature>
<reference evidence="4" key="2">
    <citation type="journal article" date="2020" name="Plant J.">
        <title>Transposons played a major role in the diversification between the closely related almond and peach genomes: results from the almond genome sequence.</title>
        <authorList>
            <person name="Alioto T."/>
            <person name="Alexiou K.G."/>
            <person name="Bardil A."/>
            <person name="Barteri F."/>
            <person name="Castanera R."/>
            <person name="Cruz F."/>
            <person name="Dhingra A."/>
            <person name="Duval H."/>
            <person name="Fernandez I Marti A."/>
            <person name="Frias L."/>
            <person name="Galan B."/>
            <person name="Garcia J.L."/>
            <person name="Howad W."/>
            <person name="Gomez-Garrido J."/>
            <person name="Gut M."/>
            <person name="Julca I."/>
            <person name="Morata J."/>
            <person name="Puigdomenech P."/>
            <person name="Ribeca P."/>
            <person name="Rubio Cabetas M.J."/>
            <person name="Vlasova A."/>
            <person name="Wirthensohn M."/>
            <person name="Garcia-Mas J."/>
            <person name="Gabaldon T."/>
            <person name="Casacuberta J.M."/>
            <person name="Arus P."/>
        </authorList>
    </citation>
    <scope>NUCLEOTIDE SEQUENCE [LARGE SCALE GENOMIC DNA]</scope>
    <source>
        <strain evidence="4">cv. Texas</strain>
    </source>
</reference>
<feature type="compositionally biased region" description="Polar residues" evidence="1">
    <location>
        <begin position="107"/>
        <end position="121"/>
    </location>
</feature>
<evidence type="ECO:0000313" key="4">
    <source>
        <dbReference type="Proteomes" id="UP000327085"/>
    </source>
</evidence>
<reference evidence="3" key="1">
    <citation type="submission" date="2019-07" db="EMBL/GenBank/DDBJ databases">
        <authorList>
            <person name="Alioto T."/>
            <person name="Alioto T."/>
            <person name="Gomez Garrido J."/>
        </authorList>
    </citation>
    <scope>NUCLEOTIDE SEQUENCE [LARGE SCALE GENOMIC DNA]</scope>
</reference>
<proteinExistence type="predicted"/>
<dbReference type="EMBL" id="CABIKO010000516">
    <property type="protein sequence ID" value="VVA37222.1"/>
    <property type="molecule type" value="Genomic_DNA"/>
</dbReference>
<dbReference type="Proteomes" id="UP000327085">
    <property type="component" value="Unassembled WGS sequence"/>
</dbReference>
<evidence type="ECO:0000313" key="5">
    <source>
        <dbReference type="Proteomes" id="UP001054821"/>
    </source>
</evidence>
<dbReference type="InParanoid" id="A0A5E4GC75"/>
<evidence type="ECO:0000313" key="3">
    <source>
        <dbReference type="EMBL" id="VVA37222.1"/>
    </source>
</evidence>
<dbReference type="Gramene" id="VVA37222">
    <property type="protein sequence ID" value="VVA37222"/>
    <property type="gene ID" value="Prudul26B032905"/>
</dbReference>
<accession>A0A5E4GC75</accession>
<organism evidence="3 4">
    <name type="scientific">Prunus dulcis</name>
    <name type="common">Almond</name>
    <name type="synonym">Amygdalus dulcis</name>
    <dbReference type="NCBI Taxonomy" id="3755"/>
    <lineage>
        <taxon>Eukaryota</taxon>
        <taxon>Viridiplantae</taxon>
        <taxon>Streptophyta</taxon>
        <taxon>Embryophyta</taxon>
        <taxon>Tracheophyta</taxon>
        <taxon>Spermatophyta</taxon>
        <taxon>Magnoliopsida</taxon>
        <taxon>eudicotyledons</taxon>
        <taxon>Gunneridae</taxon>
        <taxon>Pentapetalae</taxon>
        <taxon>rosids</taxon>
        <taxon>fabids</taxon>
        <taxon>Rosales</taxon>
        <taxon>Rosaceae</taxon>
        <taxon>Amygdaloideae</taxon>
        <taxon>Amygdaleae</taxon>
        <taxon>Prunus</taxon>
    </lineage>
</organism>
<gene>
    <name evidence="3" type="ORF">ALMOND_2B032905</name>
    <name evidence="2" type="ORF">L3X38_000069</name>
</gene>
<keyword evidence="5" id="KW-1185">Reference proteome</keyword>
<evidence type="ECO:0000313" key="2">
    <source>
        <dbReference type="EMBL" id="KAI5311407.1"/>
    </source>
</evidence>
<dbReference type="Proteomes" id="UP001054821">
    <property type="component" value="Unassembled WGS sequence"/>
</dbReference>
<name>A0A5E4GC75_PRUDU</name>
<feature type="compositionally biased region" description="Acidic residues" evidence="1">
    <location>
        <begin position="124"/>
        <end position="135"/>
    </location>
</feature>